<feature type="compositionally biased region" description="Basic residues" evidence="2">
    <location>
        <begin position="131"/>
        <end position="140"/>
    </location>
</feature>
<feature type="compositionally biased region" description="Basic and acidic residues" evidence="2">
    <location>
        <begin position="78"/>
        <end position="91"/>
    </location>
</feature>
<reference evidence="3" key="1">
    <citation type="submission" date="2021-01" db="EMBL/GenBank/DDBJ databases">
        <authorList>
            <consortium name="Aspergillus chevalieri M1 genome sequencing consortium"/>
            <person name="Kazuki M."/>
            <person name="Futagami T."/>
        </authorList>
    </citation>
    <scope>NUCLEOTIDE SEQUENCE</scope>
    <source>
        <strain evidence="3">M1</strain>
    </source>
</reference>
<feature type="coiled-coil region" evidence="1">
    <location>
        <begin position="305"/>
        <end position="438"/>
    </location>
</feature>
<evidence type="ECO:0000256" key="2">
    <source>
        <dbReference type="SAM" id="MobiDB-lite"/>
    </source>
</evidence>
<keyword evidence="1" id="KW-0175">Coiled coil</keyword>
<feature type="region of interest" description="Disordered" evidence="2">
    <location>
        <begin position="173"/>
        <end position="219"/>
    </location>
</feature>
<dbReference type="KEGG" id="ache:ACHE_10281A"/>
<feature type="region of interest" description="Disordered" evidence="2">
    <location>
        <begin position="1"/>
        <end position="161"/>
    </location>
</feature>
<evidence type="ECO:0000256" key="1">
    <source>
        <dbReference type="SAM" id="Coils"/>
    </source>
</evidence>
<reference evidence="3" key="2">
    <citation type="submission" date="2021-02" db="EMBL/GenBank/DDBJ databases">
        <title>Aspergillus chevalieri M1 genome sequence.</title>
        <authorList>
            <person name="Kadooka C."/>
            <person name="Mori K."/>
            <person name="Futagami T."/>
        </authorList>
    </citation>
    <scope>NUCLEOTIDE SEQUENCE</scope>
    <source>
        <strain evidence="3">M1</strain>
    </source>
</reference>
<keyword evidence="4" id="KW-1185">Reference proteome</keyword>
<sequence>MPRYPAMSIVSESETDYSDTDISIEARSPRRRTSFRRRSVSRQRQPDFSNAYLSPVVQDIGGLQRSASTGGRRPNLANRDHHREWAREREPPAIVVDINNNTHRGPHKGRRSQPQLETSDSDESEDESMLRNHRRVKPTSRRPSPGVSREREHPHEYYREHPYPREYQYAYVPHPPAAPVAPVPVAAPTPVPAQAPPQAQAPTPRGYSPWGREHEHPQRDYDMLVDQRLLQRNDARQDMQLMKQQAEIERLERDLARRREEQEAHNDERLDHRHEHRLVREEDLWYEDEISERMRRLERFEKKERMEEERSRAEYNLKMKRFEEAERQAAEQEEVQAKIHEEKMKELQLRIAEEKERERIQAKIQEEKLQELKRKMEEDEEKERIKQEIREEEARKLLQEQERAAQEAAMKEAAVAEWKAEEERRIAAERKAQELRDQEFKERLRMEFGYDEGAIQELITKSKTPEQPPPPAPPAEEEKKEEKEHHHRPTWIKVHRKHLLPDTLIAYRLPWDWDEIDPNYIIIKQYISEDFQDELFAHTRRLRDGRLVAQDSSSLTELKVNDRHKDKMYLVRKKSPGRRSWIFT</sequence>
<name>A0A7R7ZHQ8_ASPCH</name>
<accession>A0A7R7ZHQ8</accession>
<dbReference type="GeneID" id="66977238"/>
<feature type="compositionally biased region" description="Basic and acidic residues" evidence="2">
    <location>
        <begin position="148"/>
        <end position="161"/>
    </location>
</feature>
<evidence type="ECO:0000313" key="3">
    <source>
        <dbReference type="EMBL" id="BCR82880.1"/>
    </source>
</evidence>
<feature type="compositionally biased region" description="Pro residues" evidence="2">
    <location>
        <begin position="173"/>
        <end position="195"/>
    </location>
</feature>
<proteinExistence type="predicted"/>
<gene>
    <name evidence="3" type="ORF">ACHE_10281A</name>
</gene>
<dbReference type="EMBL" id="AP024416">
    <property type="protein sequence ID" value="BCR82880.1"/>
    <property type="molecule type" value="Genomic_DNA"/>
</dbReference>
<evidence type="ECO:0000313" key="4">
    <source>
        <dbReference type="Proteomes" id="UP000637239"/>
    </source>
</evidence>
<feature type="compositionally biased region" description="Basic residues" evidence="2">
    <location>
        <begin position="29"/>
        <end position="41"/>
    </location>
</feature>
<protein>
    <submittedName>
        <fullName evidence="3">Uncharacterized protein</fullName>
    </submittedName>
</protein>
<feature type="coiled-coil region" evidence="1">
    <location>
        <begin position="232"/>
        <end position="268"/>
    </location>
</feature>
<organism evidence="3 4">
    <name type="scientific">Aspergillus chevalieri</name>
    <name type="common">Eurotium chevalieri</name>
    <dbReference type="NCBI Taxonomy" id="182096"/>
    <lineage>
        <taxon>Eukaryota</taxon>
        <taxon>Fungi</taxon>
        <taxon>Dikarya</taxon>
        <taxon>Ascomycota</taxon>
        <taxon>Pezizomycotina</taxon>
        <taxon>Eurotiomycetes</taxon>
        <taxon>Eurotiomycetidae</taxon>
        <taxon>Eurotiales</taxon>
        <taxon>Aspergillaceae</taxon>
        <taxon>Aspergillus</taxon>
        <taxon>Aspergillus subgen. Aspergillus</taxon>
    </lineage>
</organism>
<dbReference type="RefSeq" id="XP_043131402.1">
    <property type="nucleotide sequence ID" value="XM_043277542.1"/>
</dbReference>
<feature type="region of interest" description="Disordered" evidence="2">
    <location>
        <begin position="459"/>
        <end position="490"/>
    </location>
</feature>
<dbReference type="Proteomes" id="UP000637239">
    <property type="component" value="Chromosome 1"/>
</dbReference>
<dbReference type="AlphaFoldDB" id="A0A7R7ZHQ8"/>